<reference evidence="8 9" key="1">
    <citation type="journal article" date="2016" name="Nat. Commun.">
        <title>Extremotolerant tardigrade genome and improved radiotolerance of human cultured cells by tardigrade-unique protein.</title>
        <authorList>
            <person name="Hashimoto T."/>
            <person name="Horikawa D.D."/>
            <person name="Saito Y."/>
            <person name="Kuwahara H."/>
            <person name="Kozuka-Hata H."/>
            <person name="Shin-I T."/>
            <person name="Minakuchi Y."/>
            <person name="Ohishi K."/>
            <person name="Motoyama A."/>
            <person name="Aizu T."/>
            <person name="Enomoto A."/>
            <person name="Kondo K."/>
            <person name="Tanaka S."/>
            <person name="Hara Y."/>
            <person name="Koshikawa S."/>
            <person name="Sagara H."/>
            <person name="Miura T."/>
            <person name="Yokobori S."/>
            <person name="Miyagawa K."/>
            <person name="Suzuki Y."/>
            <person name="Kubo T."/>
            <person name="Oyama M."/>
            <person name="Kohara Y."/>
            <person name="Fujiyama A."/>
            <person name="Arakawa K."/>
            <person name="Katayama T."/>
            <person name="Toyoda A."/>
            <person name="Kunieda T."/>
        </authorList>
    </citation>
    <scope>NUCLEOTIDE SEQUENCE [LARGE SCALE GENOMIC DNA]</scope>
    <source>
        <strain evidence="8 9">YOKOZUNA-1</strain>
    </source>
</reference>
<evidence type="ECO:0000256" key="5">
    <source>
        <dbReference type="SAM" id="MobiDB-lite"/>
    </source>
</evidence>
<dbReference type="SUPFAM" id="SSF54791">
    <property type="entry name" value="Eukaryotic type KH-domain (KH-domain type I)"/>
    <property type="match status" value="1"/>
</dbReference>
<keyword evidence="3" id="KW-0271">Exosome</keyword>
<dbReference type="GO" id="GO:0000177">
    <property type="term" value="C:cytoplasmic exosome (RNase complex)"/>
    <property type="evidence" value="ECO:0007669"/>
    <property type="project" value="TreeGrafter"/>
</dbReference>
<dbReference type="GO" id="GO:0000467">
    <property type="term" value="P:exonucleolytic trimming to generate mature 3'-end of 5.8S rRNA from tricistronic rRNA transcript (SSU-rRNA, 5.8S rRNA, LSU-rRNA)"/>
    <property type="evidence" value="ECO:0007669"/>
    <property type="project" value="TreeGrafter"/>
</dbReference>
<organism evidence="8 9">
    <name type="scientific">Ramazzottius varieornatus</name>
    <name type="common">Water bear</name>
    <name type="synonym">Tardigrade</name>
    <dbReference type="NCBI Taxonomy" id="947166"/>
    <lineage>
        <taxon>Eukaryota</taxon>
        <taxon>Metazoa</taxon>
        <taxon>Ecdysozoa</taxon>
        <taxon>Tardigrada</taxon>
        <taxon>Eutardigrada</taxon>
        <taxon>Parachela</taxon>
        <taxon>Hypsibioidea</taxon>
        <taxon>Ramazzottiidae</taxon>
        <taxon>Ramazzottius</taxon>
    </lineage>
</organism>
<comment type="caution">
    <text evidence="8">The sequence shown here is derived from an EMBL/GenBank/DDBJ whole genome shotgun (WGS) entry which is preliminary data.</text>
</comment>
<dbReference type="GO" id="GO:0034475">
    <property type="term" value="P:U4 snRNA 3'-end processing"/>
    <property type="evidence" value="ECO:0007669"/>
    <property type="project" value="TreeGrafter"/>
</dbReference>
<dbReference type="Pfam" id="PF21266">
    <property type="entry name" value="S1_RRP4"/>
    <property type="match status" value="1"/>
</dbReference>
<dbReference type="GO" id="GO:0071034">
    <property type="term" value="P:CUT catabolic process"/>
    <property type="evidence" value="ECO:0007669"/>
    <property type="project" value="TreeGrafter"/>
</dbReference>
<dbReference type="InterPro" id="IPR012340">
    <property type="entry name" value="NA-bd_OB-fold"/>
</dbReference>
<dbReference type="AlphaFoldDB" id="A0A1D1VCP2"/>
<protein>
    <submittedName>
        <fullName evidence="8">Uncharacterized protein</fullName>
    </submittedName>
</protein>
<sequence>MAAVSGEVMVQRSAADGSQNDDVEMREVHISKPNTVRNDQIYIPGDIILDNTEGQWMDGHGSYYSVLPGNHSEIIASVAGLRQIFTRVVVVDPLKSRYSGEIGDIVVGRIIQVGRKSWTVDVGAQRHAVLNLGAINLPGGELRRKTEADIGFMRRYLQEGDLVSAEVQKQGADSQLLLHTRSLRYGRLVQGMLLHVQPRLTKRGKGHFVSYETFGVQLIIGVNGAVWIAPTQKQMNVPLGLDAGEQQRRVQQEDYPEEEEITLCITEEDAKKFGAKDKSKEHTTLPQKPAGSSIASLEVRKCMARIKNCVEILNREQVPIHRESIRILYDASRRYEPKELLIPSVAKEVFESVRQDLREQNPTA</sequence>
<dbReference type="GO" id="GO:0071051">
    <property type="term" value="P:poly(A)-dependent snoRNA 3'-end processing"/>
    <property type="evidence" value="ECO:0007669"/>
    <property type="project" value="TreeGrafter"/>
</dbReference>
<evidence type="ECO:0000256" key="2">
    <source>
        <dbReference type="ARBA" id="ARBA00009155"/>
    </source>
</evidence>
<dbReference type="PANTHER" id="PTHR21321:SF4">
    <property type="entry name" value="EXOSOME COMPLEX COMPONENT RRP4"/>
    <property type="match status" value="1"/>
</dbReference>
<accession>A0A1D1VCP2</accession>
<evidence type="ECO:0000313" key="8">
    <source>
        <dbReference type="EMBL" id="GAU97507.1"/>
    </source>
</evidence>
<dbReference type="Pfam" id="PF15985">
    <property type="entry name" value="KH_6"/>
    <property type="match status" value="1"/>
</dbReference>
<name>A0A1D1VCP2_RAMVA</name>
<evidence type="ECO:0000256" key="3">
    <source>
        <dbReference type="ARBA" id="ARBA00022835"/>
    </source>
</evidence>
<dbReference type="CDD" id="cd05789">
    <property type="entry name" value="S1_Rrp4"/>
    <property type="match status" value="1"/>
</dbReference>
<dbReference type="GO" id="GO:0071038">
    <property type="term" value="P:TRAMP-dependent tRNA surveillance pathway"/>
    <property type="evidence" value="ECO:0007669"/>
    <property type="project" value="TreeGrafter"/>
</dbReference>
<comment type="similarity">
    <text evidence="2">Belongs to the RRP4 family.</text>
</comment>
<keyword evidence="4" id="KW-0694">RNA-binding</keyword>
<dbReference type="GO" id="GO:0000176">
    <property type="term" value="C:nuclear exosome (RNase complex)"/>
    <property type="evidence" value="ECO:0007669"/>
    <property type="project" value="TreeGrafter"/>
</dbReference>
<feature type="domain" description="K Homology" evidence="6">
    <location>
        <begin position="191"/>
        <end position="233"/>
    </location>
</feature>
<proteinExistence type="inferred from homology"/>
<evidence type="ECO:0000256" key="1">
    <source>
        <dbReference type="ARBA" id="ARBA00004123"/>
    </source>
</evidence>
<comment type="subcellular location">
    <subcellularLocation>
        <location evidence="1">Nucleus</location>
    </subcellularLocation>
</comment>
<dbReference type="PANTHER" id="PTHR21321">
    <property type="entry name" value="PNAS-3 RELATED"/>
    <property type="match status" value="1"/>
</dbReference>
<dbReference type="InterPro" id="IPR048565">
    <property type="entry name" value="S1_RRP4"/>
</dbReference>
<dbReference type="EMBL" id="BDGG01000004">
    <property type="protein sequence ID" value="GAU97507.1"/>
    <property type="molecule type" value="Genomic_DNA"/>
</dbReference>
<dbReference type="InterPro" id="IPR004088">
    <property type="entry name" value="KH_dom_type_1"/>
</dbReference>
<dbReference type="InterPro" id="IPR036612">
    <property type="entry name" value="KH_dom_type_1_sf"/>
</dbReference>
<dbReference type="GO" id="GO:0071035">
    <property type="term" value="P:nuclear polyadenylation-dependent rRNA catabolic process"/>
    <property type="evidence" value="ECO:0007669"/>
    <property type="project" value="TreeGrafter"/>
</dbReference>
<dbReference type="SUPFAM" id="SSF50249">
    <property type="entry name" value="Nucleic acid-binding proteins"/>
    <property type="match status" value="1"/>
</dbReference>
<keyword evidence="9" id="KW-1185">Reference proteome</keyword>
<dbReference type="InterPro" id="IPR026699">
    <property type="entry name" value="Exosome_RNA_bind1/RRP40/RRP4"/>
</dbReference>
<evidence type="ECO:0000256" key="4">
    <source>
        <dbReference type="ARBA" id="ARBA00022884"/>
    </source>
</evidence>
<dbReference type="Gene3D" id="2.40.50.100">
    <property type="match status" value="1"/>
</dbReference>
<feature type="domain" description="RRP4 S1" evidence="7">
    <location>
        <begin position="97"/>
        <end position="169"/>
    </location>
</feature>
<gene>
    <name evidence="8" type="primary">RvY_08789-1</name>
    <name evidence="8" type="synonym">RvY_08789.1</name>
    <name evidence="8" type="ORF">RvY_08789</name>
</gene>
<evidence type="ECO:0000259" key="6">
    <source>
        <dbReference type="Pfam" id="PF15985"/>
    </source>
</evidence>
<dbReference type="STRING" id="947166.A0A1D1VCP2"/>
<evidence type="ECO:0000259" key="7">
    <source>
        <dbReference type="Pfam" id="PF21266"/>
    </source>
</evidence>
<feature type="region of interest" description="Disordered" evidence="5">
    <location>
        <begin position="1"/>
        <end position="20"/>
    </location>
</feature>
<dbReference type="Gene3D" id="2.40.50.140">
    <property type="entry name" value="Nucleic acid-binding proteins"/>
    <property type="match status" value="1"/>
</dbReference>
<evidence type="ECO:0000313" key="9">
    <source>
        <dbReference type="Proteomes" id="UP000186922"/>
    </source>
</evidence>
<dbReference type="SUPFAM" id="SSF110324">
    <property type="entry name" value="Ribosomal L27 protein-like"/>
    <property type="match status" value="1"/>
</dbReference>
<dbReference type="GO" id="GO:0003723">
    <property type="term" value="F:RNA binding"/>
    <property type="evidence" value="ECO:0007669"/>
    <property type="project" value="UniProtKB-KW"/>
</dbReference>
<dbReference type="Proteomes" id="UP000186922">
    <property type="component" value="Unassembled WGS sequence"/>
</dbReference>
<dbReference type="OrthoDB" id="1650at2759"/>